<keyword evidence="2" id="KW-0812">Transmembrane</keyword>
<dbReference type="Proteomes" id="UP000021369">
    <property type="component" value="Unassembled WGS sequence"/>
</dbReference>
<dbReference type="InterPro" id="IPR013783">
    <property type="entry name" value="Ig-like_fold"/>
</dbReference>
<dbReference type="Pfam" id="PF13487">
    <property type="entry name" value="HD_5"/>
    <property type="match status" value="1"/>
</dbReference>
<dbReference type="GO" id="GO:0016301">
    <property type="term" value="F:kinase activity"/>
    <property type="evidence" value="ECO:0007669"/>
    <property type="project" value="UniProtKB-KW"/>
</dbReference>
<keyword evidence="2" id="KW-1133">Transmembrane helix</keyword>
<evidence type="ECO:0000313" key="6">
    <source>
        <dbReference type="EMBL" id="EXM38286.1"/>
    </source>
</evidence>
<accession>A0A011WS32</accession>
<dbReference type="InterPro" id="IPR011110">
    <property type="entry name" value="Reg_prop"/>
</dbReference>
<dbReference type="InterPro" id="IPR006675">
    <property type="entry name" value="HDIG_dom"/>
</dbReference>
<dbReference type="RefSeq" id="WP_037286960.1">
    <property type="nucleotide sequence ID" value="NZ_JEOB01000002.1"/>
</dbReference>
<dbReference type="InterPro" id="IPR011047">
    <property type="entry name" value="Quinoprotein_ADH-like_sf"/>
</dbReference>
<dbReference type="PANTHER" id="PTHR43155">
    <property type="entry name" value="CYCLIC DI-GMP PHOSPHODIESTERASE PA4108-RELATED"/>
    <property type="match status" value="1"/>
</dbReference>
<keyword evidence="3" id="KW-0732">Signal</keyword>
<gene>
    <name evidence="7" type="ORF">RASY3_08635</name>
    <name evidence="6" type="ORF">RASY3_19020</name>
</gene>
<feature type="compositionally biased region" description="Basic and acidic residues" evidence="1">
    <location>
        <begin position="1022"/>
        <end position="1036"/>
    </location>
</feature>
<dbReference type="NCBIfam" id="TIGR00277">
    <property type="entry name" value="HDIG"/>
    <property type="match status" value="1"/>
</dbReference>
<feature type="transmembrane region" description="Helical" evidence="2">
    <location>
        <begin position="783"/>
        <end position="805"/>
    </location>
</feature>
<evidence type="ECO:0000259" key="5">
    <source>
        <dbReference type="PROSITE" id="PS51832"/>
    </source>
</evidence>
<dbReference type="Pfam" id="PF07494">
    <property type="entry name" value="Reg_prop"/>
    <property type="match status" value="1"/>
</dbReference>
<evidence type="ECO:0000313" key="7">
    <source>
        <dbReference type="EMBL" id="EXM39820.1"/>
    </source>
</evidence>
<dbReference type="SMART" id="SM00471">
    <property type="entry name" value="HDc"/>
    <property type="match status" value="1"/>
</dbReference>
<evidence type="ECO:0000259" key="4">
    <source>
        <dbReference type="PROSITE" id="PS51831"/>
    </source>
</evidence>
<dbReference type="Gene3D" id="2.130.10.10">
    <property type="entry name" value="YVTN repeat-like/Quinoprotein amine dehydrogenase"/>
    <property type="match status" value="2"/>
</dbReference>
<proteinExistence type="predicted"/>
<feature type="domain" description="HD" evidence="4">
    <location>
        <begin position="841"/>
        <end position="963"/>
    </location>
</feature>
<feature type="signal peptide" evidence="3">
    <location>
        <begin position="1"/>
        <end position="22"/>
    </location>
</feature>
<dbReference type="SUPFAM" id="SSF63829">
    <property type="entry name" value="Calcium-dependent phosphotriesterase"/>
    <property type="match status" value="1"/>
</dbReference>
<dbReference type="InterPro" id="IPR003607">
    <property type="entry name" value="HD/PDEase_dom"/>
</dbReference>
<keyword evidence="7" id="KW-0418">Kinase</keyword>
<dbReference type="SUPFAM" id="SSF50998">
    <property type="entry name" value="Quinoprotein alcohol dehydrogenase-like"/>
    <property type="match status" value="1"/>
</dbReference>
<organism evidence="7 8">
    <name type="scientific">Ruminococcus albus SY3</name>
    <dbReference type="NCBI Taxonomy" id="1341156"/>
    <lineage>
        <taxon>Bacteria</taxon>
        <taxon>Bacillati</taxon>
        <taxon>Bacillota</taxon>
        <taxon>Clostridia</taxon>
        <taxon>Eubacteriales</taxon>
        <taxon>Oscillospiraceae</taxon>
        <taxon>Ruminococcus</taxon>
    </lineage>
</organism>
<dbReference type="PANTHER" id="PTHR43155:SF2">
    <property type="entry name" value="CYCLIC DI-GMP PHOSPHODIESTERASE PA4108"/>
    <property type="match status" value="1"/>
</dbReference>
<evidence type="ECO:0000313" key="8">
    <source>
        <dbReference type="Proteomes" id="UP000021369"/>
    </source>
</evidence>
<feature type="domain" description="HD-GYP" evidence="5">
    <location>
        <begin position="819"/>
        <end position="1014"/>
    </location>
</feature>
<name>A0A011WS32_RUMAL</name>
<dbReference type="InterPro" id="IPR037522">
    <property type="entry name" value="HD_GYP_dom"/>
</dbReference>
<dbReference type="InterPro" id="IPR015943">
    <property type="entry name" value="WD40/YVTN_repeat-like_dom_sf"/>
</dbReference>
<feature type="chain" id="PRO_5038206606" evidence="3">
    <location>
        <begin position="23"/>
        <end position="1036"/>
    </location>
</feature>
<keyword evidence="7" id="KW-0808">Transferase</keyword>
<keyword evidence="8" id="KW-1185">Reference proteome</keyword>
<comment type="caution">
    <text evidence="7">The sequence shown here is derived from an EMBL/GenBank/DDBJ whole genome shotgun (WGS) entry which is preliminary data.</text>
</comment>
<dbReference type="EMBL" id="JEOB01000002">
    <property type="protein sequence ID" value="EXM39820.1"/>
    <property type="molecule type" value="Genomic_DNA"/>
</dbReference>
<dbReference type="OrthoDB" id="176203at2"/>
<dbReference type="InterPro" id="IPR006674">
    <property type="entry name" value="HD_domain"/>
</dbReference>
<evidence type="ECO:0000256" key="3">
    <source>
        <dbReference type="SAM" id="SignalP"/>
    </source>
</evidence>
<dbReference type="CDD" id="cd00077">
    <property type="entry name" value="HDc"/>
    <property type="match status" value="1"/>
</dbReference>
<dbReference type="EMBL" id="JEOB01000004">
    <property type="protein sequence ID" value="EXM38286.1"/>
    <property type="molecule type" value="Genomic_DNA"/>
</dbReference>
<dbReference type="PROSITE" id="PS51831">
    <property type="entry name" value="HD"/>
    <property type="match status" value="1"/>
</dbReference>
<dbReference type="SUPFAM" id="SSF109604">
    <property type="entry name" value="HD-domain/PDEase-like"/>
    <property type="match status" value="1"/>
</dbReference>
<evidence type="ECO:0000256" key="1">
    <source>
        <dbReference type="SAM" id="MobiDB-lite"/>
    </source>
</evidence>
<dbReference type="PROSITE" id="PS51832">
    <property type="entry name" value="HD_GYP"/>
    <property type="match status" value="1"/>
</dbReference>
<dbReference type="PATRIC" id="fig|1341156.4.peg.1031"/>
<dbReference type="Gene3D" id="1.10.3210.10">
    <property type="entry name" value="Hypothetical protein af1432"/>
    <property type="match status" value="1"/>
</dbReference>
<dbReference type="Gene3D" id="2.60.40.10">
    <property type="entry name" value="Immunoglobulins"/>
    <property type="match status" value="1"/>
</dbReference>
<dbReference type="AlphaFoldDB" id="A0A011WS32"/>
<protein>
    <submittedName>
        <fullName evidence="7">Histidine kinase</fullName>
    </submittedName>
</protein>
<sequence>MKIKFSFINSIAKKLLCITASAVLLTSAMNTVPFRVHGDEIITEEELSVDPTGKSEGYSTVLYDNTSGLPTSEANDIVETSEGFIWIGSYSGLIRYDGNTFERIDSTTGIASVVKLFVDSKDRLWVGTNDSGAAVMEKGEITLFNKNSGLTSLSIRSITEDKDGNIYLGTTQGIALIDENGSLSMIDEPRLNNSYVRMLKHDSNNTIYGITIDGAIFTLENKKLKSFSSSEELSIEDIHSILPDPARKGYVYIGTKSNEIYHGELAKGFKNITPTDISPLRYVNSMCTVGDMLWICADNGIGFIDGGKFTVLENIPLTTSIEDMMTDYQKNLWFVSSQQGVMKIVPNQFTDIFEKYKLENEVVYSTCAESGKLFIGTKNSGLIVLSNGRKLENLLITSSKTASGEVCADTDLISLMHDCKIRSIIRDSQSRVWFSTFGEQGLLRYDNGNIIKFTVADGMPSERVRTVIERSDGTFVAVCTGGAAVIKDDKIIKVYGESDGISNTEILTASESADGDLILGTDGGGMFIIGNNSTIHRGTDDGLHSDVIMRIKKDISKDIYWIVTSNSLAYMDSDYNITTIQKFPYSNNFDLYENSRGEMWILSSNGIYVEKCEELLANKEHFPIYYGRDNGLSCITTSNSYSELTADGDLYISGTTGVAKVNIEEKFENVESIKLSVPYAEADGKMIYPDSSGNIVIPSTVEKLTIYSYAYNYSLINPEITYCLEGFDKTPVTLKRSELAPVSYTNLHGGTYNFVMQVKDPHNGITKELVVKVIKKKAIYEKLWFMLLCVAFVIGIIIFAVKSYIGRRTSRFLEKEKEQKTLIREIVEAFAKVIDMKDKYTNGHSTRVAEYTMMLARELGLDEETIEKYYNIALLHDIGKVGVPPEVLNKPGKLTDNEFKIIKSHSSLGYNTLKNISIMPELAIGAGAHHERPDGKGYPKGLKGDEIPRVAQIIAVADTFDAMYSDRPYRKRMNFDKAVSIMKEVKGTQLTEDVVDAFLRLVEKGEFRAPDDEGGGTTEDIDNIHKRLNKEAEQGS</sequence>
<reference evidence="7 8" key="1">
    <citation type="submission" date="2013-06" db="EMBL/GenBank/DDBJ databases">
        <title>Rumen cellulosomics: divergent fiber-degrading strategies revealed by comparative genome-wide analysis of six Ruminococcal strains.</title>
        <authorList>
            <person name="Dassa B."/>
            <person name="Borovok I."/>
            <person name="Lamed R."/>
            <person name="Flint H."/>
            <person name="Yeoman C.J."/>
            <person name="White B."/>
            <person name="Bayer E.A."/>
        </authorList>
    </citation>
    <scope>NUCLEOTIDE SEQUENCE [LARGE SCALE GENOMIC DNA]</scope>
    <source>
        <strain evidence="7 8">SY3</strain>
    </source>
</reference>
<keyword evidence="2" id="KW-0472">Membrane</keyword>
<evidence type="ECO:0000256" key="2">
    <source>
        <dbReference type="SAM" id="Phobius"/>
    </source>
</evidence>
<feature type="region of interest" description="Disordered" evidence="1">
    <location>
        <begin position="1008"/>
        <end position="1036"/>
    </location>
</feature>